<comment type="cofactor">
    <cofactor evidence="1">
        <name>pantetheine 4'-phosphate</name>
        <dbReference type="ChEBI" id="CHEBI:47942"/>
    </cofactor>
</comment>
<evidence type="ECO:0000313" key="8">
    <source>
        <dbReference type="EMBL" id="ACC40969.1"/>
    </source>
</evidence>
<feature type="domain" description="Carrier" evidence="7">
    <location>
        <begin position="2477"/>
        <end position="2552"/>
    </location>
</feature>
<dbReference type="InterPro" id="IPR029058">
    <property type="entry name" value="AB_hydrolase_fold"/>
</dbReference>
<keyword evidence="5" id="KW-0677">Repeat</keyword>
<dbReference type="STRING" id="216594.MMAR_2518"/>
<dbReference type="InterPro" id="IPR020845">
    <property type="entry name" value="AMP-binding_CS"/>
</dbReference>
<evidence type="ECO:0000256" key="1">
    <source>
        <dbReference type="ARBA" id="ARBA00001957"/>
    </source>
</evidence>
<dbReference type="GO" id="GO:0044550">
    <property type="term" value="P:secondary metabolite biosynthetic process"/>
    <property type="evidence" value="ECO:0007669"/>
    <property type="project" value="UniProtKB-ARBA"/>
</dbReference>
<dbReference type="GO" id="GO:0017000">
    <property type="term" value="P:antibiotic biosynthetic process"/>
    <property type="evidence" value="ECO:0007669"/>
    <property type="project" value="UniProtKB-KW"/>
</dbReference>
<dbReference type="SUPFAM" id="SSF56801">
    <property type="entry name" value="Acetyl-CoA synthetase-like"/>
    <property type="match status" value="2"/>
</dbReference>
<dbReference type="NCBIfam" id="TIGR01733">
    <property type="entry name" value="AA-adenyl-dom"/>
    <property type="match status" value="2"/>
</dbReference>
<evidence type="ECO:0000256" key="2">
    <source>
        <dbReference type="ARBA" id="ARBA00006432"/>
    </source>
</evidence>
<dbReference type="InterPro" id="IPR010060">
    <property type="entry name" value="NRPS_synth"/>
</dbReference>
<dbReference type="Proteomes" id="UP000001190">
    <property type="component" value="Chromosome"/>
</dbReference>
<dbReference type="EMBL" id="CP000854">
    <property type="protein sequence ID" value="ACC40969.1"/>
    <property type="molecule type" value="Genomic_DNA"/>
</dbReference>
<dbReference type="InterPro" id="IPR042099">
    <property type="entry name" value="ANL_N_sf"/>
</dbReference>
<proteinExistence type="inferred from homology"/>
<dbReference type="Gene3D" id="3.40.50.1820">
    <property type="entry name" value="alpha/beta hydrolase"/>
    <property type="match status" value="1"/>
</dbReference>
<dbReference type="InterPro" id="IPR010071">
    <property type="entry name" value="AA_adenyl_dom"/>
</dbReference>
<dbReference type="Pfam" id="PF00668">
    <property type="entry name" value="Condensation"/>
    <property type="match status" value="3"/>
</dbReference>
<dbReference type="CDD" id="cd19543">
    <property type="entry name" value="DCL_NRPS"/>
    <property type="match status" value="1"/>
</dbReference>
<dbReference type="PROSITE" id="PS00012">
    <property type="entry name" value="PHOSPHOPANTETHEINE"/>
    <property type="match status" value="2"/>
</dbReference>
<dbReference type="InterPro" id="IPR000873">
    <property type="entry name" value="AMP-dep_synth/lig_dom"/>
</dbReference>
<dbReference type="PANTHER" id="PTHR45527">
    <property type="entry name" value="NONRIBOSOMAL PEPTIDE SYNTHETASE"/>
    <property type="match status" value="1"/>
</dbReference>
<dbReference type="Gene3D" id="1.10.1200.10">
    <property type="entry name" value="ACP-like"/>
    <property type="match status" value="1"/>
</dbReference>
<dbReference type="GO" id="GO:0043041">
    <property type="term" value="P:amino acid activation for nonribosomal peptide biosynthetic process"/>
    <property type="evidence" value="ECO:0007669"/>
    <property type="project" value="TreeGrafter"/>
</dbReference>
<dbReference type="Gene3D" id="3.30.559.10">
    <property type="entry name" value="Chloramphenicol acetyltransferase-like domain"/>
    <property type="match status" value="3"/>
</dbReference>
<dbReference type="InterPro" id="IPR001031">
    <property type="entry name" value="Thioesterase"/>
</dbReference>
<dbReference type="InterPro" id="IPR023213">
    <property type="entry name" value="CAT-like_dom_sf"/>
</dbReference>
<dbReference type="InterPro" id="IPR006162">
    <property type="entry name" value="Ppantetheine_attach_site"/>
</dbReference>
<accession>B2HRT9</accession>
<dbReference type="GO" id="GO:0005737">
    <property type="term" value="C:cytoplasm"/>
    <property type="evidence" value="ECO:0007669"/>
    <property type="project" value="TreeGrafter"/>
</dbReference>
<sequence length="2807" mass="301227">MTVDHHQILRDSGRALEPAESGFALTRGQLDIWFSQEIGRSPQEWYNSGFAVIAGSVTPDLLSQAIRQVVGEAEPLRAAIIEADGHVVQKVVDYPNLDVPFHDLRSCADPVAEANRRGLAMHREPMPWNGPLFKFALFQVASEEFYLFVSIHHVVVDGFGYALLVNRIALVYSELSSGAPVSPTFFGSLQTLVAAEAEYEQSDDYRADLAYWKETLDGVTDHSLAHADGDRGPSATSVSVEIDPAVVDRAEQLAQLAGVRRSSVITAACALMVRQRQGGPKVVLDFPVSRRTSPQLMTIPGMLSGTVPLVLTVPPDAEVNAFCQHVESQIKQAVRHQRFPMHILESGAYQQFNEKSAGAVSVNFMPSVTLAPFGGAASTVTILSFAQGEQFGMVFTKDGGRLFLHTVGSGGPFADLDVSDLAARLQAVLTVMAAEPGRRLSLIDLLDPNEHERLDDWGNRAALTKAVPTPGSLPALFAAQVARTPEATAITDGDVSLTYAQLDAQSTQLAQALTALGARPGELIALLLPRTHRGIIAILAVLKTGAGYLPIDPMHPDTRIAFMLNDSTPIAAITTGALHPRLNDYDLPVIDIENPPTDTTPATNPPTPTPHDLAYIIYTSGSTGTPKGVGITHHNVTQLLNSFDPQSTAILFSPNRVWTQWHSYSFDVSVWEIWGALLSGARLVVVPEHTAKSPDELLGLLVDERVNVLSQTPSAFYALQAAAEASDELSSRLQLDAALFAGEALQPHRLTSWMSRHPRRPGLFNLYGTTETTVHASWREIVGSDTAADVSPIGTPLPSLGFFVLDGWLRPVPVGVVGELYVAGGGVGLGYWRRADLTGTRFVACPFGQTPGTRMYRTGDLVWWGTDGQLRYLGRADNQVKIRGFRIEPCEVGAALSRMAGVDQAVVIARHDHPGDPRLVGYFTGNADPTELRAALATQLPHYMVPTALIPIAELPLTVNGKLDTRALPAVQYGHTQRYRAPDTPAEQTLAAIYAQVLGLDRVSVDDSFFDLGGDSLSAMRVVSAARAAGLACRTRDIFRHQNVAALARVVEHIGADVCLGDDDGVGSVALTPIMRWFNSVASLVAGLHQTVLVQGPAGVDQADVVVLIQALLDRHAMLRLQVARDSDGGWSLQARPPGCVDARELMRQAEVMSGELLAGALSRLDPAAGVMVSAVWVSSTAQLLLAIHHLAVDGVSWRVLLDDLNTGWAQYRRAGAVSLPAAGSSFRQWATMLVDYAYDPAVTAQLAAWRQIAAVPAVIAAPDREVDNAASAGHLSVVLDAATTQALITKVPAAFHAGVHDILLIAFAVAWQEFLADPTGVIGVDVEGHGRNDELSPGMDLSATVGWFTTKYPVALHAGPIAWPQFCTGDTVVGAVVKDLKEQLRAVPEGLTYGLLRYQNHEVDFAEPDPPIAFNYLGRFEGFDRLGGSGGWHLSGAGLMLAETARVMADMPLTHTVALNAVTIDTDAGPQLHAEWTWASSVFDRGALVKLAGLWFDALAAISAHVDAGGGGLSPADLPGLSLTQSQIDDLERSYPVKDLLPLTPLQQGLLFHSDAFTSGQAYVVQIGIELAGELDPLRLHDAVQTAITRNPNLAARFAYAGLDEPVQIILDDPVVPWDVIDLSDGAQRDIEAVSAGQREALRDISNNCPIRAALVKTAPDQYRLILTNHHVVCDGWSMSILLGEVFTRYGNGSLATPVPYREHLVWLADQDRDTALLAWREMFSGFDTPTLVSAQGPGESAQHAVQSLTLSDAATGALNELARSHHSTLNVVLQAAFAQLLAWLTGHHDVAFGTTVSGRSADLAGSESMVGLLINTVAVRARLTATTTTTELIDQLQQFHTDTLEYHHLPLGDIHRAAGHPRLFDTLFVYENYPINDLTALCPDQLTITDITSFETTHYPLTVFVLPGPQLGFRVEYDTAAFDKTAMDSLIARLQAVLTVMAAEPGRRLSLIDLLDPNEHERLDDWGNRAALTKAVPTPGSLPALFAAQVARTPEATAITDGDVSLTYAQLDAQSTQLAQALTALGARPGELIALLLPRTHRGIIAILAVLKTGAGYLPIDPMHPDTRIAFMLNDSTPIAAITTGALHPRLNDYDLPVIDIENPPTDTTPATNPTTPTPHDLAYIIYTSGSTGTPKGVGITHHNVTQLLNSFDPQSTAILFSPNRVWTQWHSYSFDVSVWEIWGALLSGARLVVVPEHTAKSPDELHALLVAEHVEVLTQTPSAAAALSPQGLESVTLVVGGEACPAGLVDQWAPGRTMINAYGPTEATIYAAMSSPLVPGSGATPIGSPVAGASLFVLDGWLRPVPVGVVGELYVAGGGVGLGYWRRADLTGTRFVACPFGQTPGTRMYRTGDLVWWGTDGQLRYLGRADNQVKIRGFRIEPGEVGAALSRMAGVDQAVVIARHDHPGDPRLVGYFTGNADPTELRAALATQLPHYMVPTALIPIAELPLTVNGKLDTRALPAVQYGHTQRYRAPDTPVEQTLAAIYAQVLGLDRVSVDDSFFDLGGDSLSAMRVVSAINTTLNTDVAVRVLFDAPTVCTLAQKLSAPESSVEIVPVEVLQDGCGLPLFCLPPGGGISWAYRNLSPYLDCPIVGLQQIHDGPESVRELASAYADAIQTHDPEGPYQLLGWSFGGVTAHQVAVELQQRGAVVVRLIALDPILIRDASTATVVSESDVLEAILQAVGVAAEQYCRPLTYSQAQTLIQQEVDAEFALPSRRLVQIMVANANTNLQLNAQHQPGIFAGRMVLFSAQPVRSGADLQQCWRQYVAGEVTEYPVNCTHEELLNPAALKTFGDLIRAALDQP</sequence>
<dbReference type="UniPathway" id="UPA00011"/>
<dbReference type="FunFam" id="1.10.1200.10:FF:000005">
    <property type="entry name" value="Nonribosomal peptide synthetase 1"/>
    <property type="match status" value="2"/>
</dbReference>
<evidence type="ECO:0000256" key="4">
    <source>
        <dbReference type="ARBA" id="ARBA00022553"/>
    </source>
</evidence>
<dbReference type="Gene3D" id="3.30.559.30">
    <property type="entry name" value="Nonribosomal peptide synthetase, condensation domain"/>
    <property type="match status" value="3"/>
</dbReference>
<dbReference type="GO" id="GO:0031177">
    <property type="term" value="F:phosphopantetheine binding"/>
    <property type="evidence" value="ECO:0007669"/>
    <property type="project" value="InterPro"/>
</dbReference>
<dbReference type="HOGENOM" id="CLU_000022_11_0_11"/>
<dbReference type="InterPro" id="IPR036736">
    <property type="entry name" value="ACP-like_sf"/>
</dbReference>
<feature type="domain" description="Carrier" evidence="7">
    <location>
        <begin position="981"/>
        <end position="1055"/>
    </location>
</feature>
<organism evidence="8 9">
    <name type="scientific">Mycobacterium marinum (strain ATCC BAA-535 / M)</name>
    <dbReference type="NCBI Taxonomy" id="216594"/>
    <lineage>
        <taxon>Bacteria</taxon>
        <taxon>Bacillati</taxon>
        <taxon>Actinomycetota</taxon>
        <taxon>Actinomycetes</taxon>
        <taxon>Mycobacteriales</taxon>
        <taxon>Mycobacteriaceae</taxon>
        <taxon>Mycobacterium</taxon>
        <taxon>Mycobacterium ulcerans group</taxon>
    </lineage>
</organism>
<evidence type="ECO:0000256" key="5">
    <source>
        <dbReference type="ARBA" id="ARBA00022737"/>
    </source>
</evidence>
<evidence type="ECO:0000313" key="9">
    <source>
        <dbReference type="Proteomes" id="UP000001190"/>
    </source>
</evidence>
<evidence type="ECO:0000256" key="3">
    <source>
        <dbReference type="ARBA" id="ARBA00022450"/>
    </source>
</evidence>
<dbReference type="FunFam" id="3.40.50.980:FF:000001">
    <property type="entry name" value="Non-ribosomal peptide synthetase"/>
    <property type="match status" value="2"/>
</dbReference>
<dbReference type="NCBIfam" id="TIGR01720">
    <property type="entry name" value="NRPS-para261"/>
    <property type="match status" value="1"/>
</dbReference>
<dbReference type="Pfam" id="PF00975">
    <property type="entry name" value="Thioesterase"/>
    <property type="match status" value="1"/>
</dbReference>
<keyword evidence="9" id="KW-1185">Reference proteome</keyword>
<dbReference type="InterPro" id="IPR001242">
    <property type="entry name" value="Condensation_dom"/>
</dbReference>
<keyword evidence="6" id="KW-0045">Antibiotic biosynthesis</keyword>
<dbReference type="GO" id="GO:0003824">
    <property type="term" value="F:catalytic activity"/>
    <property type="evidence" value="ECO:0007669"/>
    <property type="project" value="InterPro"/>
</dbReference>
<dbReference type="SMART" id="SM01294">
    <property type="entry name" value="PKS_PP_betabranch"/>
    <property type="match status" value="1"/>
</dbReference>
<reference evidence="8 9" key="1">
    <citation type="journal article" date="2008" name="Genome Res.">
        <title>Insights from the complete genome sequence of Mycobacterium marinum on the evolution of Mycobacterium tuberculosis.</title>
        <authorList>
            <person name="Stinear T.P."/>
            <person name="Seemann T."/>
            <person name="Harrison P.F."/>
            <person name="Jenkin G.A."/>
            <person name="Davies J.K."/>
            <person name="Johnson P.D."/>
            <person name="Abdellah Z."/>
            <person name="Arrowsmith C."/>
            <person name="Chillingworth T."/>
            <person name="Churcher C."/>
            <person name="Clarke K."/>
            <person name="Cronin A."/>
            <person name="Davis P."/>
            <person name="Goodhead I."/>
            <person name="Holroyd N."/>
            <person name="Jagels K."/>
            <person name="Lord A."/>
            <person name="Moule S."/>
            <person name="Mungall K."/>
            <person name="Norbertczak H."/>
            <person name="Quail M.A."/>
            <person name="Rabbinowitsch E."/>
            <person name="Walker D."/>
            <person name="White B."/>
            <person name="Whitehead S."/>
            <person name="Small P.L."/>
            <person name="Brosch R."/>
            <person name="Ramakrishnan L."/>
            <person name="Fischbach M.A."/>
            <person name="Parkhill J."/>
            <person name="Cole S.T."/>
        </authorList>
    </citation>
    <scope>NUCLEOTIDE SEQUENCE [LARGE SCALE GENOMIC DNA]</scope>
    <source>
        <strain evidence="9">ATCC BAA-535 / M</strain>
    </source>
</reference>
<dbReference type="PANTHER" id="PTHR45527:SF14">
    <property type="entry name" value="PLIPASTATIN SYNTHASE SUBUNIT B"/>
    <property type="match status" value="1"/>
</dbReference>
<dbReference type="InterPro" id="IPR045851">
    <property type="entry name" value="AMP-bd_C_sf"/>
</dbReference>
<dbReference type="InterPro" id="IPR020806">
    <property type="entry name" value="PKS_PP-bd"/>
</dbReference>
<dbReference type="GO" id="GO:0008610">
    <property type="term" value="P:lipid biosynthetic process"/>
    <property type="evidence" value="ECO:0007669"/>
    <property type="project" value="UniProtKB-ARBA"/>
</dbReference>
<dbReference type="InterPro" id="IPR025110">
    <property type="entry name" value="AMP-bd_C"/>
</dbReference>
<protein>
    <submittedName>
        <fullName evidence="8">Non-ribosomal peptide synthetase</fullName>
    </submittedName>
</protein>
<dbReference type="FunFam" id="3.40.50.12780:FF:000012">
    <property type="entry name" value="Non-ribosomal peptide synthetase"/>
    <property type="match status" value="2"/>
</dbReference>
<evidence type="ECO:0000256" key="6">
    <source>
        <dbReference type="ARBA" id="ARBA00023194"/>
    </source>
</evidence>
<gene>
    <name evidence="8" type="ordered locus">MMAR_2518</name>
</gene>
<dbReference type="SUPFAM" id="SSF52777">
    <property type="entry name" value="CoA-dependent acyltransferases"/>
    <property type="match status" value="6"/>
</dbReference>
<dbReference type="KEGG" id="mmi:MMAR_2518"/>
<comment type="similarity">
    <text evidence="2">Belongs to the ATP-dependent AMP-binding enzyme family.</text>
</comment>
<dbReference type="PROSITE" id="PS00455">
    <property type="entry name" value="AMP_BINDING"/>
    <property type="match status" value="2"/>
</dbReference>
<dbReference type="RefSeq" id="WP_012394258.1">
    <property type="nucleotide sequence ID" value="NC_010612.1"/>
</dbReference>
<evidence type="ECO:0000259" key="7">
    <source>
        <dbReference type="PROSITE" id="PS50075"/>
    </source>
</evidence>
<dbReference type="eggNOG" id="COG1020">
    <property type="taxonomic scope" value="Bacteria"/>
</dbReference>
<dbReference type="SUPFAM" id="SSF53474">
    <property type="entry name" value="alpha/beta-Hydrolases"/>
    <property type="match status" value="1"/>
</dbReference>
<dbReference type="Gene3D" id="3.40.50.12780">
    <property type="entry name" value="N-terminal domain of ligase-like"/>
    <property type="match status" value="2"/>
</dbReference>
<dbReference type="Gene3D" id="3.30.300.30">
    <property type="match status" value="2"/>
</dbReference>
<dbReference type="FunFam" id="3.30.300.30:FF:000010">
    <property type="entry name" value="Enterobactin synthetase component F"/>
    <property type="match status" value="2"/>
</dbReference>
<dbReference type="Pfam" id="PF00550">
    <property type="entry name" value="PP-binding"/>
    <property type="match status" value="2"/>
</dbReference>
<dbReference type="SUPFAM" id="SSF47336">
    <property type="entry name" value="ACP-like"/>
    <property type="match status" value="2"/>
</dbReference>
<dbReference type="Pfam" id="PF13193">
    <property type="entry name" value="AMP-binding_C"/>
    <property type="match status" value="2"/>
</dbReference>
<keyword evidence="3" id="KW-0596">Phosphopantetheine</keyword>
<name>B2HRT9_MYCMM</name>
<keyword evidence="4" id="KW-0597">Phosphoprotein</keyword>
<dbReference type="InterPro" id="IPR009081">
    <property type="entry name" value="PP-bd_ACP"/>
</dbReference>
<dbReference type="OrthoDB" id="4501954at2"/>
<dbReference type="CDD" id="cd17643">
    <property type="entry name" value="A_NRPS_Cytc1-like"/>
    <property type="match status" value="1"/>
</dbReference>
<dbReference type="SMART" id="SM00823">
    <property type="entry name" value="PKS_PP"/>
    <property type="match status" value="2"/>
</dbReference>
<dbReference type="PROSITE" id="PS50075">
    <property type="entry name" value="CARRIER"/>
    <property type="match status" value="2"/>
</dbReference>
<dbReference type="Pfam" id="PF00501">
    <property type="entry name" value="AMP-binding"/>
    <property type="match status" value="2"/>
</dbReference>